<dbReference type="AlphaFoldDB" id="A0A9X4QU43"/>
<protein>
    <submittedName>
        <fullName evidence="1">Uncharacterized protein</fullName>
    </submittedName>
</protein>
<evidence type="ECO:0000313" key="2">
    <source>
        <dbReference type="Proteomes" id="UP001153404"/>
    </source>
</evidence>
<keyword evidence="2" id="KW-1185">Reference proteome</keyword>
<organism evidence="1 2">
    <name type="scientific">Cohnella rhizosphaerae</name>
    <dbReference type="NCBI Taxonomy" id="1457232"/>
    <lineage>
        <taxon>Bacteria</taxon>
        <taxon>Bacillati</taxon>
        <taxon>Bacillota</taxon>
        <taxon>Bacilli</taxon>
        <taxon>Bacillales</taxon>
        <taxon>Paenibacillaceae</taxon>
        <taxon>Cohnella</taxon>
    </lineage>
</organism>
<name>A0A9X4QU43_9BACL</name>
<proteinExistence type="predicted"/>
<sequence>MLAIYLSLNLSPLLQRLLLQLGESADQLTLRFRANLAFLEEHFPSVYYNVSDTEIISENYRTIYSENGEANLAIRLQNNDEIVYYSVYDPANEAAKWAIATAPQLIGKKERYFIWFRVWLSLKRTWFAQSRPSILCI</sequence>
<comment type="caution">
    <text evidence="1">The sequence shown here is derived from an EMBL/GenBank/DDBJ whole genome shotgun (WGS) entry which is preliminary data.</text>
</comment>
<dbReference type="Proteomes" id="UP001153404">
    <property type="component" value="Unassembled WGS sequence"/>
</dbReference>
<evidence type="ECO:0000313" key="1">
    <source>
        <dbReference type="EMBL" id="MDG0811871.1"/>
    </source>
</evidence>
<dbReference type="EMBL" id="JAPDIA010000007">
    <property type="protein sequence ID" value="MDG0811871.1"/>
    <property type="molecule type" value="Genomic_DNA"/>
</dbReference>
<reference evidence="1" key="1">
    <citation type="submission" date="2022-10" db="EMBL/GenBank/DDBJ databases">
        <title>Comparative genomic analysis of Cohnella hashimotonis sp. nov., isolated from the International Space Station.</title>
        <authorList>
            <person name="Simpson A."/>
            <person name="Venkateswaran K."/>
        </authorList>
    </citation>
    <scope>NUCLEOTIDE SEQUENCE</scope>
    <source>
        <strain evidence="1">DSM 28161</strain>
    </source>
</reference>
<accession>A0A9X4QU43</accession>
<gene>
    <name evidence="1" type="ORF">OMP40_22725</name>
</gene>
<dbReference type="RefSeq" id="WP_277534741.1">
    <property type="nucleotide sequence ID" value="NZ_JAPDIA010000007.1"/>
</dbReference>